<dbReference type="Pfam" id="PF12587">
    <property type="entry name" value="DUF3761"/>
    <property type="match status" value="1"/>
</dbReference>
<organism evidence="1 2">
    <name type="scientific">Curtobacterium aurantiacum</name>
    <dbReference type="NCBI Taxonomy" id="3236919"/>
    <lineage>
        <taxon>Bacteria</taxon>
        <taxon>Bacillati</taxon>
        <taxon>Actinomycetota</taxon>
        <taxon>Actinomycetes</taxon>
        <taxon>Micrococcales</taxon>
        <taxon>Microbacteriaceae</taxon>
        <taxon>Curtobacterium</taxon>
    </lineage>
</organism>
<protein>
    <submittedName>
        <fullName evidence="1">DUF3761 domain-containing protein</fullName>
    </submittedName>
</protein>
<evidence type="ECO:0000313" key="2">
    <source>
        <dbReference type="Proteomes" id="UP001519641"/>
    </source>
</evidence>
<keyword evidence="2" id="KW-1185">Reference proteome</keyword>
<sequence>MESGRVLTNERVTTPPVTQVTTVGTYVAPAAPVAPTCSNGTYVNSDGATVCRPEAASSAPAGATAQCVDGVYSYSQSRRGTCSGHGGVATWL</sequence>
<gene>
    <name evidence="1" type="ORF">KK097_03200</name>
</gene>
<dbReference type="Proteomes" id="UP001519641">
    <property type="component" value="Unassembled WGS sequence"/>
</dbReference>
<comment type="caution">
    <text evidence="1">The sequence shown here is derived from an EMBL/GenBank/DDBJ whole genome shotgun (WGS) entry which is preliminary data.</text>
</comment>
<accession>A0ABS5VBH2</accession>
<dbReference type="InterPro" id="IPR022236">
    <property type="entry name" value="DUF3761"/>
</dbReference>
<name>A0ABS5VBH2_9MICO</name>
<evidence type="ECO:0000313" key="1">
    <source>
        <dbReference type="EMBL" id="MBT1586818.1"/>
    </source>
</evidence>
<proteinExistence type="predicted"/>
<reference evidence="1 2" key="1">
    <citation type="submission" date="2021-05" db="EMBL/GenBank/DDBJ databases">
        <title>Whole genome sequence of Curtobacterium flaccumfaciens pv. flaccumfaciens strain CFBP 8819.</title>
        <authorList>
            <person name="Osdaghi E."/>
            <person name="Taghouti G."/>
            <person name="Portier P."/>
            <person name="Fazliarab A."/>
            <person name="Taghavi S.M."/>
            <person name="Briand M."/>
            <person name="Le-Saux M."/>
            <person name="Jacques M.-A."/>
        </authorList>
    </citation>
    <scope>NUCLEOTIDE SEQUENCE [LARGE SCALE GENOMIC DNA]</scope>
    <source>
        <strain evidence="1 2">CFBP 8819</strain>
    </source>
</reference>
<dbReference type="EMBL" id="JAHEWS010000003">
    <property type="protein sequence ID" value="MBT1586818.1"/>
    <property type="molecule type" value="Genomic_DNA"/>
</dbReference>